<sequence length="119" mass="14401">MDIIQLLDKKIAFYKKLYTLNMELKSKFLDNAIEVIDIIEKMEKYIEKIENINKKLNYYKKSLKSDENIKSRIKKIEELIYKNYKLNQSCKEMALNKKEEIKKKLTTLQSNYHSNKAYH</sequence>
<dbReference type="AlphaFoldDB" id="A0A7C1ZTD6"/>
<protein>
    <submittedName>
        <fullName evidence="2">Uncharacterized protein</fullName>
    </submittedName>
</protein>
<comment type="caution">
    <text evidence="2">The sequence shown here is derived from an EMBL/GenBank/DDBJ whole genome shotgun (WGS) entry which is preliminary data.</text>
</comment>
<proteinExistence type="predicted"/>
<evidence type="ECO:0000313" key="2">
    <source>
        <dbReference type="EMBL" id="HEC68392.1"/>
    </source>
</evidence>
<dbReference type="Proteomes" id="UP000885738">
    <property type="component" value="Unassembled WGS sequence"/>
</dbReference>
<keyword evidence="1" id="KW-0175">Coiled coil</keyword>
<reference evidence="2" key="1">
    <citation type="journal article" date="2020" name="mSystems">
        <title>Genome- and Community-Level Interaction Insights into Carbon Utilization and Element Cycling Functions of Hydrothermarchaeota in Hydrothermal Sediment.</title>
        <authorList>
            <person name="Zhou Z."/>
            <person name="Liu Y."/>
            <person name="Xu W."/>
            <person name="Pan J."/>
            <person name="Luo Z.H."/>
            <person name="Li M."/>
        </authorList>
    </citation>
    <scope>NUCLEOTIDE SEQUENCE [LARGE SCALE GENOMIC DNA]</scope>
    <source>
        <strain evidence="2">HyVt-389</strain>
    </source>
</reference>
<organism evidence="2">
    <name type="scientific">Desulfofervidus auxilii</name>
    <dbReference type="NCBI Taxonomy" id="1621989"/>
    <lineage>
        <taxon>Bacteria</taxon>
        <taxon>Pseudomonadati</taxon>
        <taxon>Thermodesulfobacteriota</taxon>
        <taxon>Candidatus Desulfofervidia</taxon>
        <taxon>Candidatus Desulfofervidales</taxon>
        <taxon>Candidatus Desulfofervidaceae</taxon>
        <taxon>Candidatus Desulfofervidus</taxon>
    </lineage>
</organism>
<accession>A0A7C1ZTD6</accession>
<dbReference type="EMBL" id="DRIH01000222">
    <property type="protein sequence ID" value="HEC68392.1"/>
    <property type="molecule type" value="Genomic_DNA"/>
</dbReference>
<evidence type="ECO:0000256" key="1">
    <source>
        <dbReference type="SAM" id="Coils"/>
    </source>
</evidence>
<gene>
    <name evidence="2" type="ORF">ENI35_06255</name>
</gene>
<feature type="coiled-coil region" evidence="1">
    <location>
        <begin position="35"/>
        <end position="62"/>
    </location>
</feature>
<name>A0A7C1ZTD6_DESA2</name>